<feature type="transmembrane region" description="Helical" evidence="4">
    <location>
        <begin position="281"/>
        <end position="303"/>
    </location>
</feature>
<feature type="transmembrane region" description="Helical" evidence="4">
    <location>
        <begin position="426"/>
        <end position="455"/>
    </location>
</feature>
<dbReference type="OrthoDB" id="431212at2759"/>
<evidence type="ECO:0000256" key="3">
    <source>
        <dbReference type="SAM" id="MobiDB-lite"/>
    </source>
</evidence>
<keyword evidence="4" id="KW-1133">Transmembrane helix</keyword>
<sequence>MADFIQNNKDNSNSQSISETDSEINDNDNNNSPKKTSPFENKYIQMIDDYFEISSRNSTFMIEILAGIAMFFVTIELIGTTPKVLAQAKMDTHTAFVATCFTMGLATISSGFLIGIPLIITVDSLQAAFLVNPLQDYYEFDWKSSLSLFFLQSLFALVISIGISFFPIIKAFPSSFRIGISYGLGLYIGKFGLFDILALTPRFTFEPNYNALIGILTLIFLVYGITRDFSWIFINSVLISAIAFLISTASTENLQVNDWFSPSLTKTAFKMSFSYPASKPFLYVFSNIASSIIAILCVTLTAIQFTFLEEIKYDTEAFSNLVANPKKNSIRRILILVAAWSLVGAVFGTVPLTVAVESCVGAAIGAKTGFPSVVAGLLYFLSILIFPLFNLIPAGATGSILIFTTAKLLRMFEYTEFQNIVETTPIIISTILIPVFIDVARGFAFGYVVLILVWVIGTEKKWKKINLYMIILGIICGCLVFVRTQWNS</sequence>
<gene>
    <name evidence="5" type="ORF">M0811_08836</name>
</gene>
<dbReference type="Proteomes" id="UP001149090">
    <property type="component" value="Unassembled WGS sequence"/>
</dbReference>
<protein>
    <submittedName>
        <fullName evidence="5">Xanthine/uracil permease</fullName>
    </submittedName>
</protein>
<feature type="transmembrane region" description="Helical" evidence="4">
    <location>
        <begin position="360"/>
        <end position="381"/>
    </location>
</feature>
<dbReference type="GO" id="GO:0005345">
    <property type="term" value="F:purine nucleobase transmembrane transporter activity"/>
    <property type="evidence" value="ECO:0007669"/>
    <property type="project" value="TreeGrafter"/>
</dbReference>
<name>A0A9Q0LII5_ANAIG</name>
<evidence type="ECO:0000256" key="1">
    <source>
        <dbReference type="ARBA" id="ARBA00004127"/>
    </source>
</evidence>
<evidence type="ECO:0000256" key="4">
    <source>
        <dbReference type="SAM" id="Phobius"/>
    </source>
</evidence>
<accession>A0A9Q0LII5</accession>
<keyword evidence="4" id="KW-0472">Membrane</keyword>
<feature type="transmembrane region" description="Helical" evidence="4">
    <location>
        <begin position="209"/>
        <end position="225"/>
    </location>
</feature>
<feature type="transmembrane region" description="Helical" evidence="4">
    <location>
        <begin position="149"/>
        <end position="172"/>
    </location>
</feature>
<keyword evidence="4" id="KW-0812">Transmembrane</keyword>
<feature type="transmembrane region" description="Helical" evidence="4">
    <location>
        <begin position="60"/>
        <end position="82"/>
    </location>
</feature>
<organism evidence="5 6">
    <name type="scientific">Anaeramoeba ignava</name>
    <name type="common">Anaerobic marine amoeba</name>
    <dbReference type="NCBI Taxonomy" id="1746090"/>
    <lineage>
        <taxon>Eukaryota</taxon>
        <taxon>Metamonada</taxon>
        <taxon>Anaeramoebidae</taxon>
        <taxon>Anaeramoeba</taxon>
    </lineage>
</organism>
<reference evidence="5" key="1">
    <citation type="submission" date="2022-10" db="EMBL/GenBank/DDBJ databases">
        <title>Novel sulphate-reducing endosymbionts in the free-living metamonad Anaeramoeba.</title>
        <authorList>
            <person name="Jerlstrom-Hultqvist J."/>
            <person name="Cepicka I."/>
            <person name="Gallot-Lavallee L."/>
            <person name="Salas-Leiva D."/>
            <person name="Curtis B.A."/>
            <person name="Zahonova K."/>
            <person name="Pipaliya S."/>
            <person name="Dacks J."/>
            <person name="Roger A.J."/>
        </authorList>
    </citation>
    <scope>NUCLEOTIDE SEQUENCE</scope>
    <source>
        <strain evidence="5">BMAN</strain>
    </source>
</reference>
<dbReference type="EMBL" id="JAPDFW010000075">
    <property type="protein sequence ID" value="KAJ5073428.1"/>
    <property type="molecule type" value="Genomic_DNA"/>
</dbReference>
<dbReference type="PANTHER" id="PTHR43337:SF1">
    <property type="entry name" value="XANTHINE_URACIL PERMEASE C887.17-RELATED"/>
    <property type="match status" value="1"/>
</dbReference>
<feature type="transmembrane region" description="Helical" evidence="4">
    <location>
        <begin position="94"/>
        <end position="120"/>
    </location>
</feature>
<feature type="region of interest" description="Disordered" evidence="3">
    <location>
        <begin position="1"/>
        <end position="37"/>
    </location>
</feature>
<feature type="transmembrane region" description="Helical" evidence="4">
    <location>
        <begin position="232"/>
        <end position="250"/>
    </location>
</feature>
<evidence type="ECO:0000313" key="6">
    <source>
        <dbReference type="Proteomes" id="UP001149090"/>
    </source>
</evidence>
<feature type="transmembrane region" description="Helical" evidence="4">
    <location>
        <begin position="184"/>
        <end position="203"/>
    </location>
</feature>
<keyword evidence="2" id="KW-0813">Transport</keyword>
<feature type="transmembrane region" description="Helical" evidence="4">
    <location>
        <begin position="333"/>
        <end position="354"/>
    </location>
</feature>
<keyword evidence="6" id="KW-1185">Reference proteome</keyword>
<comment type="subcellular location">
    <subcellularLocation>
        <location evidence="1">Endomembrane system</location>
        <topology evidence="1">Multi-pass membrane protein</topology>
    </subcellularLocation>
</comment>
<dbReference type="PANTHER" id="PTHR43337">
    <property type="entry name" value="XANTHINE/URACIL PERMEASE C887.17-RELATED"/>
    <property type="match status" value="1"/>
</dbReference>
<dbReference type="GO" id="GO:0005886">
    <property type="term" value="C:plasma membrane"/>
    <property type="evidence" value="ECO:0007669"/>
    <property type="project" value="TreeGrafter"/>
</dbReference>
<feature type="compositionally biased region" description="Polar residues" evidence="3">
    <location>
        <begin position="1"/>
        <end position="19"/>
    </location>
</feature>
<proteinExistence type="predicted"/>
<dbReference type="InterPro" id="IPR045018">
    <property type="entry name" value="Azg-like"/>
</dbReference>
<dbReference type="AlphaFoldDB" id="A0A9Q0LII5"/>
<evidence type="ECO:0000256" key="2">
    <source>
        <dbReference type="ARBA" id="ARBA00022448"/>
    </source>
</evidence>
<feature type="transmembrane region" description="Helical" evidence="4">
    <location>
        <begin position="388"/>
        <end position="406"/>
    </location>
</feature>
<comment type="caution">
    <text evidence="5">The sequence shown here is derived from an EMBL/GenBank/DDBJ whole genome shotgun (WGS) entry which is preliminary data.</text>
</comment>
<feature type="transmembrane region" description="Helical" evidence="4">
    <location>
        <begin position="467"/>
        <end position="486"/>
    </location>
</feature>
<dbReference type="GO" id="GO:0012505">
    <property type="term" value="C:endomembrane system"/>
    <property type="evidence" value="ECO:0007669"/>
    <property type="project" value="UniProtKB-SubCell"/>
</dbReference>
<evidence type="ECO:0000313" key="5">
    <source>
        <dbReference type="EMBL" id="KAJ5073428.1"/>
    </source>
</evidence>